<dbReference type="Proteomes" id="UP000001353">
    <property type="component" value="Chromosome"/>
</dbReference>
<dbReference type="PANTHER" id="PTHR20974:SF0">
    <property type="entry name" value="UPF0585 PROTEIN CG18661"/>
    <property type="match status" value="1"/>
</dbReference>
<feature type="region of interest" description="Disordered" evidence="1">
    <location>
        <begin position="1"/>
        <end position="24"/>
    </location>
</feature>
<dbReference type="Pfam" id="PF06080">
    <property type="entry name" value="DUF938"/>
    <property type="match status" value="1"/>
</dbReference>
<protein>
    <recommendedName>
        <fullName evidence="4">Methyltransferase</fullName>
    </recommendedName>
</protein>
<dbReference type="eggNOG" id="COG0220">
    <property type="taxonomic scope" value="Bacteria"/>
</dbReference>
<evidence type="ECO:0000313" key="2">
    <source>
        <dbReference type="EMBL" id="AEI94753.1"/>
    </source>
</evidence>
<dbReference type="InterPro" id="IPR029063">
    <property type="entry name" value="SAM-dependent_MTases_sf"/>
</dbReference>
<dbReference type="EMBL" id="CP002623">
    <property type="protein sequence ID" value="AEI94753.1"/>
    <property type="molecule type" value="Genomic_DNA"/>
</dbReference>
<dbReference type="HOGENOM" id="CLU_067698_2_0_5"/>
<sequence length="215" mass="22833">MMKKLPATASVATPASGAKLHAPAAGRNAQALGDLLHDHAPETGHALEIASGTGQHIIHFAQRFPGLIWHPSEVDAERIASISAYAREAGLPNLRTPRHLDVTRADWADAVGGKQLVVLINLLHLIDDAAAQMVVAGALAALVPGGRFVLYGPFKRNGALISDGDARFHHQLNTADPHIGYKNDADVKHWLTRAGATSVTRVEMPANNLAFIAEV</sequence>
<proteinExistence type="predicted"/>
<dbReference type="CDD" id="cd02440">
    <property type="entry name" value="AdoMet_MTases"/>
    <property type="match status" value="1"/>
</dbReference>
<organism evidence="2 3">
    <name type="scientific">Roseobacter litoralis (strain ATCC 49566 / DSM 6996 / JCM 21268 / NBRC 15278 / OCh 149)</name>
    <dbReference type="NCBI Taxonomy" id="391595"/>
    <lineage>
        <taxon>Bacteria</taxon>
        <taxon>Pseudomonadati</taxon>
        <taxon>Pseudomonadota</taxon>
        <taxon>Alphaproteobacteria</taxon>
        <taxon>Rhodobacterales</taxon>
        <taxon>Roseobacteraceae</taxon>
        <taxon>Roseobacter</taxon>
    </lineage>
</organism>
<name>F7ZFD0_ROSLO</name>
<dbReference type="PANTHER" id="PTHR20974">
    <property type="entry name" value="UPF0585 PROTEIN CG18661"/>
    <property type="match status" value="1"/>
</dbReference>
<dbReference type="KEGG" id="rli:RLO149_c027910"/>
<gene>
    <name evidence="2" type="ordered locus">RLO149_c027910</name>
</gene>
<dbReference type="STRING" id="391595.RLO149_c027910"/>
<dbReference type="RefSeq" id="WP_013962668.1">
    <property type="nucleotide sequence ID" value="NC_015730.1"/>
</dbReference>
<evidence type="ECO:0008006" key="4">
    <source>
        <dbReference type="Google" id="ProtNLM"/>
    </source>
</evidence>
<reference evidence="2 3" key="1">
    <citation type="journal article" date="2011" name="BMC Genomics">
        <title>Comparative genome analysis and genome-guided physiological analysis of Roseobacter litoralis.</title>
        <authorList>
            <person name="Kalhoefer D."/>
            <person name="Thole S."/>
            <person name="Voget S."/>
            <person name="Lehmann R."/>
            <person name="Liesegang H."/>
            <person name="Wollher A."/>
            <person name="Daniel R."/>
            <person name="Simon M."/>
            <person name="Brinkhoff T."/>
        </authorList>
    </citation>
    <scope>NUCLEOTIDE SEQUENCE [LARGE SCALE GENOMIC DNA]</scope>
    <source>
        <strain evidence="3">ATCC 49566 / DSM 6996 / JCM 21268 / NBRC 15278 / OCh 149</strain>
    </source>
</reference>
<dbReference type="OrthoDB" id="5525831at2"/>
<dbReference type="SUPFAM" id="SSF53335">
    <property type="entry name" value="S-adenosyl-L-methionine-dependent methyltransferases"/>
    <property type="match status" value="1"/>
</dbReference>
<keyword evidence="3" id="KW-1185">Reference proteome</keyword>
<dbReference type="Gene3D" id="3.40.50.150">
    <property type="entry name" value="Vaccinia Virus protein VP39"/>
    <property type="match status" value="1"/>
</dbReference>
<accession>F7ZFD0</accession>
<evidence type="ECO:0000313" key="3">
    <source>
        <dbReference type="Proteomes" id="UP000001353"/>
    </source>
</evidence>
<dbReference type="AlphaFoldDB" id="F7ZFD0"/>
<dbReference type="InterPro" id="IPR010342">
    <property type="entry name" value="DUF938"/>
</dbReference>
<evidence type="ECO:0000256" key="1">
    <source>
        <dbReference type="SAM" id="MobiDB-lite"/>
    </source>
</evidence>